<name>A0ABS6I981_9MICC</name>
<dbReference type="RefSeq" id="WP_216926402.1">
    <property type="nucleotide sequence ID" value="NZ_JAHOPC010000013.1"/>
</dbReference>
<gene>
    <name evidence="2" type="ORF">KSW38_18470</name>
</gene>
<protein>
    <submittedName>
        <fullName evidence="2">SecY family transport protein</fullName>
    </submittedName>
</protein>
<keyword evidence="1" id="KW-1133">Transmembrane helix</keyword>
<feature type="transmembrane region" description="Helical" evidence="1">
    <location>
        <begin position="23"/>
        <end position="40"/>
    </location>
</feature>
<reference evidence="2 3" key="1">
    <citation type="submission" date="2021-06" db="EMBL/GenBank/DDBJ databases">
        <authorList>
            <person name="Jeong J.W."/>
        </authorList>
    </citation>
    <scope>NUCLEOTIDE SEQUENCE [LARGE SCALE GENOMIC DNA]</scope>
    <source>
        <strain evidence="2 3">MMS21-TAE1-1</strain>
    </source>
</reference>
<keyword evidence="1" id="KW-0812">Transmembrane</keyword>
<dbReference type="EMBL" id="JAHOPC010000013">
    <property type="protein sequence ID" value="MBU8868280.1"/>
    <property type="molecule type" value="Genomic_DNA"/>
</dbReference>
<dbReference type="Proteomes" id="UP000824166">
    <property type="component" value="Unassembled WGS sequence"/>
</dbReference>
<comment type="caution">
    <text evidence="2">The sequence shown here is derived from an EMBL/GenBank/DDBJ whole genome shotgun (WGS) entry which is preliminary data.</text>
</comment>
<feature type="transmembrane region" description="Helical" evidence="1">
    <location>
        <begin position="52"/>
        <end position="72"/>
    </location>
</feature>
<sequence length="170" mass="17293">MGAVLAVLALANAATGNGESILIFIGLAASLTGLYSLIFKRSSWAALPSKQAAIMVAVAGAAALFLGVVAAGTEAARDSAVAAARQAPSTTQDGTIQDGTIQDGTRIVGRDIAPGTYRTTHEVSRSCSWQITRPGSIDSSEGAVTGGFPVVKLVRGQRFITEGCGGWAKQ</sequence>
<proteinExistence type="predicted"/>
<evidence type="ECO:0000313" key="3">
    <source>
        <dbReference type="Proteomes" id="UP000824166"/>
    </source>
</evidence>
<accession>A0ABS6I981</accession>
<keyword evidence="1" id="KW-0472">Membrane</keyword>
<evidence type="ECO:0000256" key="1">
    <source>
        <dbReference type="SAM" id="Phobius"/>
    </source>
</evidence>
<keyword evidence="3" id="KW-1185">Reference proteome</keyword>
<evidence type="ECO:0000313" key="2">
    <source>
        <dbReference type="EMBL" id="MBU8868280.1"/>
    </source>
</evidence>
<organism evidence="2 3">
    <name type="scientific">Paenarthrobacter aromaticivorans</name>
    <dbReference type="NCBI Taxonomy" id="2849150"/>
    <lineage>
        <taxon>Bacteria</taxon>
        <taxon>Bacillati</taxon>
        <taxon>Actinomycetota</taxon>
        <taxon>Actinomycetes</taxon>
        <taxon>Micrococcales</taxon>
        <taxon>Micrococcaceae</taxon>
        <taxon>Paenarthrobacter</taxon>
    </lineage>
</organism>